<comment type="caution">
    <text evidence="1">The sequence shown here is derived from an EMBL/GenBank/DDBJ whole genome shotgun (WGS) entry which is preliminary data.</text>
</comment>
<accession>A0ABR1BYQ1</accession>
<name>A0ABR1BYQ1_NECAM</name>
<gene>
    <name evidence="1" type="primary">Necator_chrI.g3219</name>
    <name evidence="1" type="ORF">RB195_007090</name>
</gene>
<proteinExistence type="predicted"/>
<evidence type="ECO:0000313" key="2">
    <source>
        <dbReference type="Proteomes" id="UP001303046"/>
    </source>
</evidence>
<evidence type="ECO:0000313" key="1">
    <source>
        <dbReference type="EMBL" id="KAK6730409.1"/>
    </source>
</evidence>
<organism evidence="1 2">
    <name type="scientific">Necator americanus</name>
    <name type="common">Human hookworm</name>
    <dbReference type="NCBI Taxonomy" id="51031"/>
    <lineage>
        <taxon>Eukaryota</taxon>
        <taxon>Metazoa</taxon>
        <taxon>Ecdysozoa</taxon>
        <taxon>Nematoda</taxon>
        <taxon>Chromadorea</taxon>
        <taxon>Rhabditida</taxon>
        <taxon>Rhabditina</taxon>
        <taxon>Rhabditomorpha</taxon>
        <taxon>Strongyloidea</taxon>
        <taxon>Ancylostomatidae</taxon>
        <taxon>Bunostominae</taxon>
        <taxon>Necator</taxon>
    </lineage>
</organism>
<reference evidence="1 2" key="1">
    <citation type="submission" date="2023-08" db="EMBL/GenBank/DDBJ databases">
        <title>A Necator americanus chromosomal reference genome.</title>
        <authorList>
            <person name="Ilik V."/>
            <person name="Petrzelkova K.J."/>
            <person name="Pardy F."/>
            <person name="Fuh T."/>
            <person name="Niatou-Singa F.S."/>
            <person name="Gouil Q."/>
            <person name="Baker L."/>
            <person name="Ritchie M.E."/>
            <person name="Jex A.R."/>
            <person name="Gazzola D."/>
            <person name="Li H."/>
            <person name="Toshio Fujiwara R."/>
            <person name="Zhan B."/>
            <person name="Aroian R.V."/>
            <person name="Pafco B."/>
            <person name="Schwarz E.M."/>
        </authorList>
    </citation>
    <scope>NUCLEOTIDE SEQUENCE [LARGE SCALE GENOMIC DNA]</scope>
    <source>
        <strain evidence="1 2">Aroian</strain>
        <tissue evidence="1">Whole animal</tissue>
    </source>
</reference>
<sequence>MTRGTGLDFSTMYYEDPFRVGRTVLFVTIFNRLSTTLNPKSRYGVIRRKWIPEQSEYTPPKNCYAPGSWIANEGLYLLDPDTKQFYLTYYNIFDAAVIT</sequence>
<keyword evidence="2" id="KW-1185">Reference proteome</keyword>
<dbReference type="Proteomes" id="UP001303046">
    <property type="component" value="Unassembled WGS sequence"/>
</dbReference>
<protein>
    <submittedName>
        <fullName evidence="1">Uncharacterized protein</fullName>
    </submittedName>
</protein>
<dbReference type="EMBL" id="JAVFWL010000001">
    <property type="protein sequence ID" value="KAK6730409.1"/>
    <property type="molecule type" value="Genomic_DNA"/>
</dbReference>